<name>A0AAJ0BQI3_9PEZI</name>
<evidence type="ECO:0000256" key="1">
    <source>
        <dbReference type="ARBA" id="ARBA00011198"/>
    </source>
</evidence>
<dbReference type="PANTHER" id="PTHR47043">
    <property type="entry name" value="UDP-N-ACETYLGLUCOSAMINE TRANSFERASE SUBUNIT ALG13"/>
    <property type="match status" value="1"/>
</dbReference>
<dbReference type="EC" id="2.4.1.141" evidence="2 7"/>
<evidence type="ECO:0000256" key="6">
    <source>
        <dbReference type="ARBA" id="ARBA00048184"/>
    </source>
</evidence>
<evidence type="ECO:0000313" key="9">
    <source>
        <dbReference type="EMBL" id="KAK1762406.1"/>
    </source>
</evidence>
<dbReference type="EMBL" id="MU839038">
    <property type="protein sequence ID" value="KAK1762406.1"/>
    <property type="molecule type" value="Genomic_DNA"/>
</dbReference>
<evidence type="ECO:0000256" key="2">
    <source>
        <dbReference type="ARBA" id="ARBA00012614"/>
    </source>
</evidence>
<dbReference type="SUPFAM" id="SSF53756">
    <property type="entry name" value="UDP-Glycosyltransferase/glycogen phosphorylase"/>
    <property type="match status" value="1"/>
</dbReference>
<accession>A0AAJ0BQI3</accession>
<keyword evidence="7" id="KW-0808">Transferase</keyword>
<dbReference type="InterPro" id="IPR007235">
    <property type="entry name" value="Glyco_trans_28_C"/>
</dbReference>
<comment type="catalytic activity">
    <reaction evidence="6">
        <text>an N-acetyl-alpha-D-glucosaminyl-diphospho-di-trans,poly-cis-dolichol + UDP-N-acetyl-alpha-D-glucosamine = an N,N'-diacetylchitobiosyl-diphospho-di-trans,poly-cis-dolichol + UDP + H(+)</text>
        <dbReference type="Rhea" id="RHEA:23380"/>
        <dbReference type="Rhea" id="RHEA-COMP:19507"/>
        <dbReference type="Rhea" id="RHEA-COMP:19510"/>
        <dbReference type="ChEBI" id="CHEBI:15378"/>
        <dbReference type="ChEBI" id="CHEBI:57269"/>
        <dbReference type="ChEBI" id="CHEBI:57705"/>
        <dbReference type="ChEBI" id="CHEBI:58223"/>
        <dbReference type="ChEBI" id="CHEBI:58427"/>
        <dbReference type="EC" id="2.4.1.141"/>
    </reaction>
</comment>
<dbReference type="AlphaFoldDB" id="A0AAJ0BQI3"/>
<comment type="caution">
    <text evidence="9">The sequence shown here is derived from an EMBL/GenBank/DDBJ whole genome shotgun (WGS) entry which is preliminary data.</text>
</comment>
<dbReference type="GO" id="GO:0006488">
    <property type="term" value="P:dolichol-linked oligosaccharide biosynthetic process"/>
    <property type="evidence" value="ECO:0007669"/>
    <property type="project" value="TreeGrafter"/>
</dbReference>
<comment type="function">
    <text evidence="4 7">Involved in protein N-glycosylation. Essential for the second step of the dolichol-linked oligosaccharide pathway.</text>
</comment>
<dbReference type="PANTHER" id="PTHR47043:SF1">
    <property type="entry name" value="UDP-N-ACETYLGLUCOSAMINE TRANSFERASE SUBUNIT ALG13"/>
    <property type="match status" value="1"/>
</dbReference>
<comment type="subunit">
    <text evidence="1 7">Heterodimer with ALG14 to form a functional enzyme.</text>
</comment>
<organism evidence="9 10">
    <name type="scientific">Phialemonium atrogriseum</name>
    <dbReference type="NCBI Taxonomy" id="1093897"/>
    <lineage>
        <taxon>Eukaryota</taxon>
        <taxon>Fungi</taxon>
        <taxon>Dikarya</taxon>
        <taxon>Ascomycota</taxon>
        <taxon>Pezizomycotina</taxon>
        <taxon>Sordariomycetes</taxon>
        <taxon>Sordariomycetidae</taxon>
        <taxon>Cephalothecales</taxon>
        <taxon>Cephalothecaceae</taxon>
        <taxon>Phialemonium</taxon>
    </lineage>
</organism>
<evidence type="ECO:0000313" key="10">
    <source>
        <dbReference type="Proteomes" id="UP001244011"/>
    </source>
</evidence>
<protein>
    <recommendedName>
        <fullName evidence="3 7">UDP-N-acetylglucosamine transferase subunit ALG13</fullName>
        <ecNumber evidence="2 7">2.4.1.141</ecNumber>
    </recommendedName>
    <alternativeName>
        <fullName evidence="5 7">Asparagine-linked glycosylation protein 13</fullName>
    </alternativeName>
</protein>
<dbReference type="GO" id="GO:0004577">
    <property type="term" value="F:N-acetylglucosaminyldiphosphodolichol N-acetylglucosaminyltransferase activity"/>
    <property type="evidence" value="ECO:0007669"/>
    <property type="project" value="UniProtKB-EC"/>
</dbReference>
<proteinExistence type="inferred from homology"/>
<evidence type="ECO:0000256" key="3">
    <source>
        <dbReference type="ARBA" id="ARBA00017468"/>
    </source>
</evidence>
<dbReference type="Pfam" id="PF04101">
    <property type="entry name" value="Glyco_tran_28_C"/>
    <property type="match status" value="1"/>
</dbReference>
<keyword evidence="7" id="KW-0256">Endoplasmic reticulum</keyword>
<evidence type="ECO:0000256" key="7">
    <source>
        <dbReference type="RuleBase" id="RU362128"/>
    </source>
</evidence>
<dbReference type="Proteomes" id="UP001244011">
    <property type="component" value="Unassembled WGS sequence"/>
</dbReference>
<evidence type="ECO:0000256" key="5">
    <source>
        <dbReference type="ARBA" id="ARBA00032061"/>
    </source>
</evidence>
<gene>
    <name evidence="7" type="primary">ALG13</name>
    <name evidence="9" type="ORF">QBC33DRAFT_552138</name>
</gene>
<evidence type="ECO:0000256" key="4">
    <source>
        <dbReference type="ARBA" id="ARBA00024804"/>
    </source>
</evidence>
<comment type="similarity">
    <text evidence="7">Belongs to the glycosyltransferase 28 family.</text>
</comment>
<dbReference type="InterPro" id="IPR052474">
    <property type="entry name" value="UDP-GlcNAc_transferase"/>
</dbReference>
<reference evidence="9" key="1">
    <citation type="submission" date="2023-06" db="EMBL/GenBank/DDBJ databases">
        <title>Genome-scale phylogeny and comparative genomics of the fungal order Sordariales.</title>
        <authorList>
            <consortium name="Lawrence Berkeley National Laboratory"/>
            <person name="Hensen N."/>
            <person name="Bonometti L."/>
            <person name="Westerberg I."/>
            <person name="Brannstrom I.O."/>
            <person name="Guillou S."/>
            <person name="Cros-Aarteil S."/>
            <person name="Calhoun S."/>
            <person name="Haridas S."/>
            <person name="Kuo A."/>
            <person name="Mondo S."/>
            <person name="Pangilinan J."/>
            <person name="Riley R."/>
            <person name="Labutti K."/>
            <person name="Andreopoulos B."/>
            <person name="Lipzen A."/>
            <person name="Chen C."/>
            <person name="Yanf M."/>
            <person name="Daum C."/>
            <person name="Ng V."/>
            <person name="Clum A."/>
            <person name="Steindorff A."/>
            <person name="Ohm R."/>
            <person name="Martin F."/>
            <person name="Silar P."/>
            <person name="Natvig D."/>
            <person name="Lalanne C."/>
            <person name="Gautier V."/>
            <person name="Ament-Velasquez S.L."/>
            <person name="Kruys A."/>
            <person name="Hutchinson M.I."/>
            <person name="Powell A.J."/>
            <person name="Barry K."/>
            <person name="Miller A.N."/>
            <person name="Grigoriev I.V."/>
            <person name="Debuchy R."/>
            <person name="Gladieux P."/>
            <person name="Thoren M.H."/>
            <person name="Johannesson H."/>
        </authorList>
    </citation>
    <scope>NUCLEOTIDE SEQUENCE</scope>
    <source>
        <strain evidence="9">8032-3</strain>
    </source>
</reference>
<sequence>MAPLTRHCFVTVGSIASFRALLTEILQPKFLDALWLHDFGVLEVQCGPDYDWFKAQVDNLPEAGPDMRPTIRCFAYTNKMKDHMLMCRGVSGGQAAGCIISHAGAGTVMEAIRYGVPLIVVPNSTLLDNHQAELAEECEKQNWAVYGKIGQLDDAIDRSQEQVIQGRMDDLPPYTDPPFPVPEDQRINVFDWMVLTCYPAEFDKQVHLAELEALSPAPGSAVAAQPSDVAGLQMD</sequence>
<keyword evidence="7" id="KW-0328">Glycosyltransferase</keyword>
<evidence type="ECO:0000259" key="8">
    <source>
        <dbReference type="Pfam" id="PF04101"/>
    </source>
</evidence>
<keyword evidence="10" id="KW-1185">Reference proteome</keyword>
<feature type="domain" description="Glycosyl transferase family 28 C-terminal" evidence="8">
    <location>
        <begin position="8"/>
        <end position="144"/>
    </location>
</feature>
<dbReference type="GO" id="GO:0043541">
    <property type="term" value="C:UDP-N-acetylglucosamine transferase complex"/>
    <property type="evidence" value="ECO:0007669"/>
    <property type="project" value="TreeGrafter"/>
</dbReference>
<comment type="subcellular location">
    <subcellularLocation>
        <location evidence="7">Endoplasmic reticulum</location>
    </subcellularLocation>
</comment>
<dbReference type="Gene3D" id="3.40.50.2000">
    <property type="entry name" value="Glycogen Phosphorylase B"/>
    <property type="match status" value="1"/>
</dbReference>